<dbReference type="Pfam" id="PF03108">
    <property type="entry name" value="DBD_Tnp_Mut"/>
    <property type="match status" value="1"/>
</dbReference>
<accession>A0A843WBT2</accession>
<comment type="caution">
    <text evidence="2">The sequence shown here is derived from an EMBL/GenBank/DDBJ whole genome shotgun (WGS) entry which is preliminary data.</text>
</comment>
<feature type="domain" description="Transposase MuDR plant" evidence="1">
    <location>
        <begin position="29"/>
        <end position="76"/>
    </location>
</feature>
<evidence type="ECO:0000313" key="2">
    <source>
        <dbReference type="EMBL" id="MQM07079.1"/>
    </source>
</evidence>
<gene>
    <name evidence="2" type="ORF">Taro_039913</name>
</gene>
<organism evidence="2 3">
    <name type="scientific">Colocasia esculenta</name>
    <name type="common">Wild taro</name>
    <name type="synonym">Arum esculentum</name>
    <dbReference type="NCBI Taxonomy" id="4460"/>
    <lineage>
        <taxon>Eukaryota</taxon>
        <taxon>Viridiplantae</taxon>
        <taxon>Streptophyta</taxon>
        <taxon>Embryophyta</taxon>
        <taxon>Tracheophyta</taxon>
        <taxon>Spermatophyta</taxon>
        <taxon>Magnoliopsida</taxon>
        <taxon>Liliopsida</taxon>
        <taxon>Araceae</taxon>
        <taxon>Aroideae</taxon>
        <taxon>Colocasieae</taxon>
        <taxon>Colocasia</taxon>
    </lineage>
</organism>
<proteinExistence type="predicted"/>
<sequence>MEKIPAHCSFGQDSFVFYVFYRMKLDTELTNYAIYRGSDWFYIKNDHSHVTARCKGEGCPWQVHASMLEDGPDFAIKTMNNVHTCGCDLKSQHHPRTSKNG</sequence>
<protein>
    <recommendedName>
        <fullName evidence="1">Transposase MuDR plant domain-containing protein</fullName>
    </recommendedName>
</protein>
<dbReference type="AlphaFoldDB" id="A0A843WBT2"/>
<reference evidence="2" key="1">
    <citation type="submission" date="2017-07" db="EMBL/GenBank/DDBJ databases">
        <title>Taro Niue Genome Assembly and Annotation.</title>
        <authorList>
            <person name="Atibalentja N."/>
            <person name="Keating K."/>
            <person name="Fields C.J."/>
        </authorList>
    </citation>
    <scope>NUCLEOTIDE SEQUENCE</scope>
    <source>
        <strain evidence="2">Niue_2</strain>
        <tissue evidence="2">Leaf</tissue>
    </source>
</reference>
<dbReference type="EMBL" id="NMUH01003784">
    <property type="protein sequence ID" value="MQM07079.1"/>
    <property type="molecule type" value="Genomic_DNA"/>
</dbReference>
<dbReference type="OrthoDB" id="1932754at2759"/>
<evidence type="ECO:0000313" key="3">
    <source>
        <dbReference type="Proteomes" id="UP000652761"/>
    </source>
</evidence>
<keyword evidence="3" id="KW-1185">Reference proteome</keyword>
<evidence type="ECO:0000259" key="1">
    <source>
        <dbReference type="Pfam" id="PF03108"/>
    </source>
</evidence>
<dbReference type="Proteomes" id="UP000652761">
    <property type="component" value="Unassembled WGS sequence"/>
</dbReference>
<dbReference type="InterPro" id="IPR004332">
    <property type="entry name" value="Transposase_MuDR"/>
</dbReference>
<name>A0A843WBT2_COLES</name>